<dbReference type="GO" id="GO:0034755">
    <property type="term" value="P:iron ion transmembrane transport"/>
    <property type="evidence" value="ECO:0007669"/>
    <property type="project" value="TreeGrafter"/>
</dbReference>
<evidence type="ECO:0000256" key="6">
    <source>
        <dbReference type="ARBA" id="ARBA00023136"/>
    </source>
</evidence>
<keyword evidence="6 8" id="KW-0472">Membrane</keyword>
<evidence type="ECO:0000256" key="2">
    <source>
        <dbReference type="ARBA" id="ARBA00009965"/>
    </source>
</evidence>
<dbReference type="InterPro" id="IPR001046">
    <property type="entry name" value="NRAMP_fam"/>
</dbReference>
<evidence type="ECO:0000256" key="1">
    <source>
        <dbReference type="ARBA" id="ARBA00004141"/>
    </source>
</evidence>
<dbReference type="AlphaFoldDB" id="A0A7S1SN05"/>
<feature type="region of interest" description="Disordered" evidence="7">
    <location>
        <begin position="344"/>
        <end position="367"/>
    </location>
</feature>
<dbReference type="GO" id="GO:0005384">
    <property type="term" value="F:manganese ion transmembrane transporter activity"/>
    <property type="evidence" value="ECO:0007669"/>
    <property type="project" value="TreeGrafter"/>
</dbReference>
<comment type="subcellular location">
    <subcellularLocation>
        <location evidence="1">Membrane</location>
        <topology evidence="1">Multi-pass membrane protein</topology>
    </subcellularLocation>
</comment>
<feature type="transmembrane region" description="Helical" evidence="8">
    <location>
        <begin position="146"/>
        <end position="166"/>
    </location>
</feature>
<evidence type="ECO:0000256" key="8">
    <source>
        <dbReference type="SAM" id="Phobius"/>
    </source>
</evidence>
<organism evidence="9">
    <name type="scientific">Tetraselmis chuii</name>
    <dbReference type="NCBI Taxonomy" id="63592"/>
    <lineage>
        <taxon>Eukaryota</taxon>
        <taxon>Viridiplantae</taxon>
        <taxon>Chlorophyta</taxon>
        <taxon>core chlorophytes</taxon>
        <taxon>Chlorodendrophyceae</taxon>
        <taxon>Chlorodendrales</taxon>
        <taxon>Chlorodendraceae</taxon>
        <taxon>Tetraselmis</taxon>
    </lineage>
</organism>
<evidence type="ECO:0000313" key="9">
    <source>
        <dbReference type="EMBL" id="CAD9203833.1"/>
    </source>
</evidence>
<feature type="transmembrane region" description="Helical" evidence="8">
    <location>
        <begin position="53"/>
        <end position="73"/>
    </location>
</feature>
<feature type="transmembrane region" description="Helical" evidence="8">
    <location>
        <begin position="224"/>
        <end position="243"/>
    </location>
</feature>
<comment type="similarity">
    <text evidence="2">Belongs to the NRAMP (TC 2.A.55) family.</text>
</comment>
<keyword evidence="3" id="KW-0813">Transport</keyword>
<gene>
    <name evidence="9" type="ORF">TCHU04912_LOCUS6068</name>
</gene>
<keyword evidence="5 8" id="KW-1133">Transmembrane helix</keyword>
<dbReference type="PANTHER" id="PTHR11706:SF33">
    <property type="entry name" value="NATURAL RESISTANCE-ASSOCIATED MACROPHAGE PROTEIN 2"/>
    <property type="match status" value="1"/>
</dbReference>
<sequence>MLFLVLNARRLEVVIGLMVGVMSVCFIIEMILANESFSGIIAGLLIPRVPDSGAAYIAVSLLGAVVMPHNLYLHSGSVLTRGATPPPGEGPARLALMYNTVESAISLLVSLFVNIAMVAVAAASVSKVDDVMKEALATEPLQNAPIMLRNVLGHAAEVVFALALLASGQSSTMTGTYAGQFVMEGFVELKMKPIYRALLTRSLAIAPSLACALIAGQAGSEQLIVLSSVVLSFQLPFALLPMIKFVGSPKIMGRLVIGFTLKLVSWTISVLVIAANLLLVGLMLNSSGLITATPAGVFAGIFFGALTLGYLACVMYLALRPVSQEFTGPVGAREEVQLSALGKAHGSGTEMTGMDSSRAGSSSGLGH</sequence>
<feature type="transmembrane region" description="Helical" evidence="8">
    <location>
        <begin position="198"/>
        <end position="218"/>
    </location>
</feature>
<evidence type="ECO:0000256" key="3">
    <source>
        <dbReference type="ARBA" id="ARBA00022448"/>
    </source>
</evidence>
<feature type="compositionally biased region" description="Polar residues" evidence="7">
    <location>
        <begin position="354"/>
        <end position="367"/>
    </location>
</feature>
<feature type="transmembrane region" description="Helical" evidence="8">
    <location>
        <begin position="296"/>
        <end position="319"/>
    </location>
</feature>
<dbReference type="Pfam" id="PF01566">
    <property type="entry name" value="Nramp"/>
    <property type="match status" value="1"/>
</dbReference>
<proteinExistence type="inferred from homology"/>
<evidence type="ECO:0000256" key="5">
    <source>
        <dbReference type="ARBA" id="ARBA00022989"/>
    </source>
</evidence>
<feature type="transmembrane region" description="Helical" evidence="8">
    <location>
        <begin position="104"/>
        <end position="126"/>
    </location>
</feature>
<dbReference type="GO" id="GO:0005886">
    <property type="term" value="C:plasma membrane"/>
    <property type="evidence" value="ECO:0007669"/>
    <property type="project" value="TreeGrafter"/>
</dbReference>
<dbReference type="GO" id="GO:0015086">
    <property type="term" value="F:cadmium ion transmembrane transporter activity"/>
    <property type="evidence" value="ECO:0007669"/>
    <property type="project" value="TreeGrafter"/>
</dbReference>
<keyword evidence="4 8" id="KW-0812">Transmembrane</keyword>
<feature type="transmembrane region" description="Helical" evidence="8">
    <location>
        <begin position="263"/>
        <end position="284"/>
    </location>
</feature>
<name>A0A7S1SN05_9CHLO</name>
<reference evidence="9" key="1">
    <citation type="submission" date="2021-01" db="EMBL/GenBank/DDBJ databases">
        <authorList>
            <person name="Corre E."/>
            <person name="Pelletier E."/>
            <person name="Niang G."/>
            <person name="Scheremetjew M."/>
            <person name="Finn R."/>
            <person name="Kale V."/>
            <person name="Holt S."/>
            <person name="Cochrane G."/>
            <person name="Meng A."/>
            <person name="Brown T."/>
            <person name="Cohen L."/>
        </authorList>
    </citation>
    <scope>NUCLEOTIDE SEQUENCE</scope>
    <source>
        <strain evidence="9">PLY429</strain>
    </source>
</reference>
<protein>
    <submittedName>
        <fullName evidence="9">Uncharacterized protein</fullName>
    </submittedName>
</protein>
<dbReference type="EMBL" id="HBGG01011897">
    <property type="protein sequence ID" value="CAD9203833.1"/>
    <property type="molecule type" value="Transcribed_RNA"/>
</dbReference>
<dbReference type="PRINTS" id="PR00447">
    <property type="entry name" value="NATRESASSCMP"/>
</dbReference>
<evidence type="ECO:0000256" key="7">
    <source>
        <dbReference type="SAM" id="MobiDB-lite"/>
    </source>
</evidence>
<feature type="transmembrane region" description="Helical" evidence="8">
    <location>
        <begin position="12"/>
        <end position="33"/>
    </location>
</feature>
<dbReference type="PANTHER" id="PTHR11706">
    <property type="entry name" value="SOLUTE CARRIER PROTEIN FAMILY 11 MEMBER"/>
    <property type="match status" value="1"/>
</dbReference>
<evidence type="ECO:0000256" key="4">
    <source>
        <dbReference type="ARBA" id="ARBA00022692"/>
    </source>
</evidence>
<accession>A0A7S1SN05</accession>